<sequence length="155" mass="18542">MQLEAVSQNYSELCTKYDFNKLNKNKVEIETTELDNLILKLQSNVDNFKIKTRKCGLNETYTDKIIYLNDDFYNFIVSNKDFFKYTKALKKEMKLRDLHFIFKYINPHNLKNNTSVSIYEDLQQYIMMNAGQRKKFAIQIINKNITIEKKIKIDL</sequence>
<dbReference type="AlphaFoldDB" id="A0A6C0H095"/>
<accession>A0A6C0H095</accession>
<protein>
    <submittedName>
        <fullName evidence="1">Uncharacterized protein</fullName>
    </submittedName>
</protein>
<evidence type="ECO:0000313" key="1">
    <source>
        <dbReference type="EMBL" id="QHT73968.1"/>
    </source>
</evidence>
<organism evidence="1">
    <name type="scientific">viral metagenome</name>
    <dbReference type="NCBI Taxonomy" id="1070528"/>
    <lineage>
        <taxon>unclassified sequences</taxon>
        <taxon>metagenomes</taxon>
        <taxon>organismal metagenomes</taxon>
    </lineage>
</organism>
<dbReference type="EMBL" id="MN739835">
    <property type="protein sequence ID" value="QHT73968.1"/>
    <property type="molecule type" value="Genomic_DNA"/>
</dbReference>
<reference evidence="1" key="1">
    <citation type="journal article" date="2020" name="Nature">
        <title>Giant virus diversity and host interactions through global metagenomics.</title>
        <authorList>
            <person name="Schulz F."/>
            <person name="Roux S."/>
            <person name="Paez-Espino D."/>
            <person name="Jungbluth S."/>
            <person name="Walsh D.A."/>
            <person name="Denef V.J."/>
            <person name="McMahon K.D."/>
            <person name="Konstantinidis K.T."/>
            <person name="Eloe-Fadrosh E.A."/>
            <person name="Kyrpides N.C."/>
            <person name="Woyke T."/>
        </authorList>
    </citation>
    <scope>NUCLEOTIDE SEQUENCE</scope>
    <source>
        <strain evidence="1">GVMAG-M-3300023179-4</strain>
    </source>
</reference>
<proteinExistence type="predicted"/>
<name>A0A6C0H095_9ZZZZ</name>